<dbReference type="SMART" id="SM00355">
    <property type="entry name" value="ZnF_C2H2"/>
    <property type="match status" value="3"/>
</dbReference>
<feature type="region of interest" description="Disordered" evidence="6">
    <location>
        <begin position="329"/>
        <end position="348"/>
    </location>
</feature>
<dbReference type="SUPFAM" id="SSF57667">
    <property type="entry name" value="beta-beta-alpha zinc fingers"/>
    <property type="match status" value="1"/>
</dbReference>
<feature type="compositionally biased region" description="Basic and acidic residues" evidence="6">
    <location>
        <begin position="329"/>
        <end position="339"/>
    </location>
</feature>
<keyword evidence="1" id="KW-0479">Metal-binding</keyword>
<dbReference type="GO" id="GO:0045944">
    <property type="term" value="P:positive regulation of transcription by RNA polymerase II"/>
    <property type="evidence" value="ECO:0007669"/>
    <property type="project" value="UniProtKB-ARBA"/>
</dbReference>
<name>R0KFI1_EXST2</name>
<organism evidence="8 9">
    <name type="scientific">Exserohilum turcicum (strain 28A)</name>
    <name type="common">Northern leaf blight fungus</name>
    <name type="synonym">Setosphaeria turcica</name>
    <dbReference type="NCBI Taxonomy" id="671987"/>
    <lineage>
        <taxon>Eukaryota</taxon>
        <taxon>Fungi</taxon>
        <taxon>Dikarya</taxon>
        <taxon>Ascomycota</taxon>
        <taxon>Pezizomycotina</taxon>
        <taxon>Dothideomycetes</taxon>
        <taxon>Pleosporomycetidae</taxon>
        <taxon>Pleosporales</taxon>
        <taxon>Pleosporineae</taxon>
        <taxon>Pleosporaceae</taxon>
        <taxon>Exserohilum</taxon>
    </lineage>
</organism>
<feature type="domain" description="C2H2-type" evidence="7">
    <location>
        <begin position="279"/>
        <end position="309"/>
    </location>
</feature>
<dbReference type="GO" id="GO:0000981">
    <property type="term" value="F:DNA-binding transcription factor activity, RNA polymerase II-specific"/>
    <property type="evidence" value="ECO:0007669"/>
    <property type="project" value="TreeGrafter"/>
</dbReference>
<keyword evidence="3 5" id="KW-0863">Zinc-finger</keyword>
<dbReference type="Pfam" id="PF00096">
    <property type="entry name" value="zf-C2H2"/>
    <property type="match status" value="1"/>
</dbReference>
<accession>R0KFI1</accession>
<evidence type="ECO:0000256" key="1">
    <source>
        <dbReference type="ARBA" id="ARBA00022723"/>
    </source>
</evidence>
<sequence>MLYPDQPTPPFKSPYQHRTGTIMESPYPSPVRHEARSKYSQGLGLYEVQSAFPNGLPPSPQPSEAWSGQYSNTSSSADFANPYLSGAFDHPVSRSPLPWQSAQSSPRSSLSSYTREMSAFSHDGSEHAYSGVVKGETPAWSPQMHFGADVPVDMNELATSRQAQLTVAPERLNTSAYPYENAYTPPNAPKYNQTLVYNYHNDGYERALSDGSIPSPRARNLRPRYTITAAHRRQTRNRRHTDPAHAAFLCELCPKKGFARKYNYNQHMLTHAPMRRKDHVCLYTNCGKQFVRKTDLVRHRASVHEKQKPWPCSKCSSVFARKDTLRRHESDGCPRRTELSTEGIRSRL</sequence>
<keyword evidence="4" id="KW-0862">Zinc</keyword>
<dbReference type="PROSITE" id="PS50157">
    <property type="entry name" value="ZINC_FINGER_C2H2_2"/>
    <property type="match status" value="1"/>
</dbReference>
<keyword evidence="9" id="KW-1185">Reference proteome</keyword>
<evidence type="ECO:0000256" key="6">
    <source>
        <dbReference type="SAM" id="MobiDB-lite"/>
    </source>
</evidence>
<dbReference type="GO" id="GO:0005634">
    <property type="term" value="C:nucleus"/>
    <property type="evidence" value="ECO:0007669"/>
    <property type="project" value="UniProtKB-ARBA"/>
</dbReference>
<feature type="region of interest" description="Disordered" evidence="6">
    <location>
        <begin position="1"/>
        <end position="72"/>
    </location>
</feature>
<dbReference type="RefSeq" id="XP_008025440.1">
    <property type="nucleotide sequence ID" value="XM_008027249.1"/>
</dbReference>
<dbReference type="eggNOG" id="KOG1721">
    <property type="taxonomic scope" value="Eukaryota"/>
</dbReference>
<proteinExistence type="predicted"/>
<dbReference type="OrthoDB" id="6910977at2759"/>
<dbReference type="Gene3D" id="3.30.160.60">
    <property type="entry name" value="Classic Zinc Finger"/>
    <property type="match status" value="1"/>
</dbReference>
<dbReference type="GO" id="GO:0000978">
    <property type="term" value="F:RNA polymerase II cis-regulatory region sequence-specific DNA binding"/>
    <property type="evidence" value="ECO:0007669"/>
    <property type="project" value="TreeGrafter"/>
</dbReference>
<keyword evidence="2" id="KW-0677">Repeat</keyword>
<evidence type="ECO:0000313" key="9">
    <source>
        <dbReference type="Proteomes" id="UP000016935"/>
    </source>
</evidence>
<dbReference type="InterPro" id="IPR036236">
    <property type="entry name" value="Znf_C2H2_sf"/>
</dbReference>
<dbReference type="GO" id="GO:0008270">
    <property type="term" value="F:zinc ion binding"/>
    <property type="evidence" value="ECO:0007669"/>
    <property type="project" value="UniProtKB-KW"/>
</dbReference>
<protein>
    <recommendedName>
        <fullName evidence="7">C2H2-type domain-containing protein</fullName>
    </recommendedName>
</protein>
<reference evidence="8 9" key="1">
    <citation type="journal article" date="2012" name="PLoS Pathog.">
        <title>Diverse lifestyles and strategies of plant pathogenesis encoded in the genomes of eighteen Dothideomycetes fungi.</title>
        <authorList>
            <person name="Ohm R.A."/>
            <person name="Feau N."/>
            <person name="Henrissat B."/>
            <person name="Schoch C.L."/>
            <person name="Horwitz B.A."/>
            <person name="Barry K.W."/>
            <person name="Condon B.J."/>
            <person name="Copeland A.C."/>
            <person name="Dhillon B."/>
            <person name="Glaser F."/>
            <person name="Hesse C.N."/>
            <person name="Kosti I."/>
            <person name="LaButti K."/>
            <person name="Lindquist E.A."/>
            <person name="Lucas S."/>
            <person name="Salamov A.A."/>
            <person name="Bradshaw R.E."/>
            <person name="Ciuffetti L."/>
            <person name="Hamelin R.C."/>
            <person name="Kema G.H.J."/>
            <person name="Lawrence C."/>
            <person name="Scott J.A."/>
            <person name="Spatafora J.W."/>
            <person name="Turgeon B.G."/>
            <person name="de Wit P.J.G.M."/>
            <person name="Zhong S."/>
            <person name="Goodwin S.B."/>
            <person name="Grigoriev I.V."/>
        </authorList>
    </citation>
    <scope>NUCLEOTIDE SEQUENCE [LARGE SCALE GENOMIC DNA]</scope>
    <source>
        <strain evidence="9">28A</strain>
    </source>
</reference>
<feature type="compositionally biased region" description="Pro residues" evidence="6">
    <location>
        <begin position="1"/>
        <end position="12"/>
    </location>
</feature>
<feature type="region of interest" description="Disordered" evidence="6">
    <location>
        <begin position="94"/>
        <end position="117"/>
    </location>
</feature>
<dbReference type="PANTHER" id="PTHR19818">
    <property type="entry name" value="ZINC FINGER PROTEIN ZIC AND GLI"/>
    <property type="match status" value="1"/>
</dbReference>
<evidence type="ECO:0000259" key="7">
    <source>
        <dbReference type="PROSITE" id="PS50157"/>
    </source>
</evidence>
<dbReference type="PROSITE" id="PS00028">
    <property type="entry name" value="ZINC_FINGER_C2H2_1"/>
    <property type="match status" value="1"/>
</dbReference>
<dbReference type="InterPro" id="IPR013087">
    <property type="entry name" value="Znf_C2H2_type"/>
</dbReference>
<dbReference type="AlphaFoldDB" id="R0KFI1"/>
<reference evidence="8 9" key="2">
    <citation type="journal article" date="2013" name="PLoS Genet.">
        <title>Comparative genome structure, secondary metabolite, and effector coding capacity across Cochliobolus pathogens.</title>
        <authorList>
            <person name="Condon B.J."/>
            <person name="Leng Y."/>
            <person name="Wu D."/>
            <person name="Bushley K.E."/>
            <person name="Ohm R.A."/>
            <person name="Otillar R."/>
            <person name="Martin J."/>
            <person name="Schackwitz W."/>
            <person name="Grimwood J."/>
            <person name="MohdZainudin N."/>
            <person name="Xue C."/>
            <person name="Wang R."/>
            <person name="Manning V.A."/>
            <person name="Dhillon B."/>
            <person name="Tu Z.J."/>
            <person name="Steffenson B.J."/>
            <person name="Salamov A."/>
            <person name="Sun H."/>
            <person name="Lowry S."/>
            <person name="LaButti K."/>
            <person name="Han J."/>
            <person name="Copeland A."/>
            <person name="Lindquist E."/>
            <person name="Barry K."/>
            <person name="Schmutz J."/>
            <person name="Baker S.E."/>
            <person name="Ciuffetti L.M."/>
            <person name="Grigoriev I.V."/>
            <person name="Zhong S."/>
            <person name="Turgeon B.G."/>
        </authorList>
    </citation>
    <scope>NUCLEOTIDE SEQUENCE [LARGE SCALE GENOMIC DNA]</scope>
    <source>
        <strain evidence="9">28A</strain>
    </source>
</reference>
<gene>
    <name evidence="8" type="ORF">SETTUDRAFT_163004</name>
</gene>
<evidence type="ECO:0000256" key="4">
    <source>
        <dbReference type="ARBA" id="ARBA00022833"/>
    </source>
</evidence>
<dbReference type="HOGENOM" id="CLU_725567_0_0_1"/>
<dbReference type="InterPro" id="IPR050329">
    <property type="entry name" value="GLI_C2H2-zinc-finger"/>
</dbReference>
<evidence type="ECO:0000256" key="2">
    <source>
        <dbReference type="ARBA" id="ARBA00022737"/>
    </source>
</evidence>
<evidence type="ECO:0000256" key="5">
    <source>
        <dbReference type="PROSITE-ProRule" id="PRU00042"/>
    </source>
</evidence>
<dbReference type="GeneID" id="19398616"/>
<evidence type="ECO:0000313" key="8">
    <source>
        <dbReference type="EMBL" id="EOA86872.1"/>
    </source>
</evidence>
<feature type="compositionally biased region" description="Low complexity" evidence="6">
    <location>
        <begin position="101"/>
        <end position="112"/>
    </location>
</feature>
<dbReference type="STRING" id="671987.R0KFI1"/>
<feature type="compositionally biased region" description="Polar residues" evidence="6">
    <location>
        <begin position="62"/>
        <end position="72"/>
    </location>
</feature>
<evidence type="ECO:0000256" key="3">
    <source>
        <dbReference type="ARBA" id="ARBA00022771"/>
    </source>
</evidence>
<dbReference type="PANTHER" id="PTHR19818:SF144">
    <property type="entry name" value="METALLOTHIONEIN EXPRESSION ACTIVATOR-RELATED"/>
    <property type="match status" value="1"/>
</dbReference>
<dbReference type="Proteomes" id="UP000016935">
    <property type="component" value="Unassembled WGS sequence"/>
</dbReference>
<dbReference type="EMBL" id="KB908592">
    <property type="protein sequence ID" value="EOA86872.1"/>
    <property type="molecule type" value="Genomic_DNA"/>
</dbReference>